<evidence type="ECO:0000256" key="3">
    <source>
        <dbReference type="ARBA" id="ARBA00022741"/>
    </source>
</evidence>
<dbReference type="InterPro" id="IPR011611">
    <property type="entry name" value="PfkB_dom"/>
</dbReference>
<dbReference type="eggNOG" id="COG0524">
    <property type="taxonomic scope" value="Bacteria"/>
</dbReference>
<dbReference type="CDD" id="cd01167">
    <property type="entry name" value="bac_FRK"/>
    <property type="match status" value="1"/>
</dbReference>
<gene>
    <name evidence="8" type="ORF">HMPREF9460_02445</name>
</gene>
<keyword evidence="4 6" id="KW-0418">Kinase</keyword>
<dbReference type="RefSeq" id="WP_024725097.1">
    <property type="nucleotide sequence ID" value="NZ_KN174163.1"/>
</dbReference>
<dbReference type="GO" id="GO:0006000">
    <property type="term" value="P:fructose metabolic process"/>
    <property type="evidence" value="ECO:0007669"/>
    <property type="project" value="UniProtKB-ARBA"/>
</dbReference>
<evidence type="ECO:0000256" key="1">
    <source>
        <dbReference type="ARBA" id="ARBA00010688"/>
    </source>
</evidence>
<evidence type="ECO:0000256" key="5">
    <source>
        <dbReference type="ARBA" id="ARBA00022840"/>
    </source>
</evidence>
<dbReference type="PANTHER" id="PTHR43085:SF1">
    <property type="entry name" value="PSEUDOURIDINE KINASE-RELATED"/>
    <property type="match status" value="1"/>
</dbReference>
<dbReference type="GO" id="GO:0008865">
    <property type="term" value="F:fructokinase activity"/>
    <property type="evidence" value="ECO:0007669"/>
    <property type="project" value="UniProtKB-ARBA"/>
</dbReference>
<accession>A0A096B7B7</accession>
<feature type="domain" description="Carbohydrate kinase PfkB" evidence="7">
    <location>
        <begin position="3"/>
        <end position="307"/>
    </location>
</feature>
<dbReference type="HOGENOM" id="CLU_027634_6_1_9"/>
<dbReference type="PRINTS" id="PR00990">
    <property type="entry name" value="RIBOKINASE"/>
</dbReference>
<dbReference type="PANTHER" id="PTHR43085">
    <property type="entry name" value="HEXOKINASE FAMILY MEMBER"/>
    <property type="match status" value="1"/>
</dbReference>
<dbReference type="SUPFAM" id="SSF53613">
    <property type="entry name" value="Ribokinase-like"/>
    <property type="match status" value="1"/>
</dbReference>
<organism evidence="8 9">
    <name type="scientific">Flavonifractor plautii 1_3_50AFAA</name>
    <dbReference type="NCBI Taxonomy" id="742738"/>
    <lineage>
        <taxon>Bacteria</taxon>
        <taxon>Bacillati</taxon>
        <taxon>Bacillota</taxon>
        <taxon>Clostridia</taxon>
        <taxon>Eubacteriales</taxon>
        <taxon>Oscillospiraceae</taxon>
        <taxon>Flavonifractor</taxon>
    </lineage>
</organism>
<evidence type="ECO:0000256" key="4">
    <source>
        <dbReference type="ARBA" id="ARBA00022777"/>
    </source>
</evidence>
<name>A0A096B7B7_FLAPL</name>
<dbReference type="Pfam" id="PF00294">
    <property type="entry name" value="PfkB"/>
    <property type="match status" value="1"/>
</dbReference>
<dbReference type="InterPro" id="IPR029056">
    <property type="entry name" value="Ribokinase-like"/>
</dbReference>
<dbReference type="InterPro" id="IPR002173">
    <property type="entry name" value="Carboh/pur_kinase_PfkB_CS"/>
</dbReference>
<keyword evidence="9" id="KW-1185">Reference proteome</keyword>
<keyword evidence="2 6" id="KW-0808">Transferase</keyword>
<evidence type="ECO:0000313" key="8">
    <source>
        <dbReference type="EMBL" id="KGF54861.1"/>
    </source>
</evidence>
<evidence type="ECO:0000256" key="2">
    <source>
        <dbReference type="ARBA" id="ARBA00022679"/>
    </source>
</evidence>
<dbReference type="GO" id="GO:0005524">
    <property type="term" value="F:ATP binding"/>
    <property type="evidence" value="ECO:0007669"/>
    <property type="project" value="UniProtKB-KW"/>
</dbReference>
<dbReference type="Gene3D" id="3.40.1190.20">
    <property type="match status" value="1"/>
</dbReference>
<proteinExistence type="inferred from homology"/>
<evidence type="ECO:0000256" key="6">
    <source>
        <dbReference type="RuleBase" id="RU003704"/>
    </source>
</evidence>
<keyword evidence="3" id="KW-0547">Nucleotide-binding</keyword>
<sequence length="326" mass="34806">MYDIVALGESLIDFTPAGINEMGMPLFSQNPGGAPANVLAMASKLGRSTAFVGKVGRDAFGRFLQEHMEKAGIDCSALRRDDRVPTTLAFVQLDEYGDRSFSFYRDPGADVMLRPEEVDDTLLEGCRIFHFGSVSLTKEPCRGTTLWVARRAREAGALISYDPNYRPFLWPSVEAARRALCAALELTDILKVSEEEMCLLTGESTLPGGAEKLQAMGPSAVFITRGKEGAYFRTPSGEGALPAFPVNAVDTTGAGDAFWGALLAQIPGRGRTALEALTLEEWVSATRVANAAGGLTTTAKGAIPAMPDSAAIQACVQAMDRCAFHA</sequence>
<dbReference type="InterPro" id="IPR002139">
    <property type="entry name" value="Ribo/fructo_kinase"/>
</dbReference>
<dbReference type="PATRIC" id="fig|742738.3.peg.2514"/>
<protein>
    <recommendedName>
        <fullName evidence="7">Carbohydrate kinase PfkB domain-containing protein</fullName>
    </recommendedName>
</protein>
<comment type="similarity">
    <text evidence="1 6">Belongs to the carbohydrate kinase PfkB family.</text>
</comment>
<evidence type="ECO:0000259" key="7">
    <source>
        <dbReference type="Pfam" id="PF00294"/>
    </source>
</evidence>
<dbReference type="PROSITE" id="PS00584">
    <property type="entry name" value="PFKB_KINASES_2"/>
    <property type="match status" value="1"/>
</dbReference>
<reference evidence="8 9" key="1">
    <citation type="submission" date="2011-08" db="EMBL/GenBank/DDBJ databases">
        <title>The Genome Sequence of Clostridium orbiscindens 1_3_50AFAA.</title>
        <authorList>
            <consortium name="The Broad Institute Genome Sequencing Platform"/>
            <person name="Earl A."/>
            <person name="Ward D."/>
            <person name="Feldgarden M."/>
            <person name="Gevers D."/>
            <person name="Daigneault M."/>
            <person name="Strauss J."/>
            <person name="Allen-Vercoe E."/>
            <person name="Young S.K."/>
            <person name="Zeng Q."/>
            <person name="Gargeya S."/>
            <person name="Fitzgerald M."/>
            <person name="Haas B."/>
            <person name="Abouelleil A."/>
            <person name="Alvarado L."/>
            <person name="Arachchi H.M."/>
            <person name="Berlin A."/>
            <person name="Brown A."/>
            <person name="Chapman S.B."/>
            <person name="Chen Z."/>
            <person name="Dunbar C."/>
            <person name="Freedman E."/>
            <person name="Gearin G."/>
            <person name="Gellesch M."/>
            <person name="Goldberg J."/>
            <person name="Griggs A."/>
            <person name="Gujja S."/>
            <person name="Heiman D."/>
            <person name="Howarth C."/>
            <person name="Larson L."/>
            <person name="Lui A."/>
            <person name="MacDonald P.J.P."/>
            <person name="Montmayeur A."/>
            <person name="Murphy C."/>
            <person name="Neiman D."/>
            <person name="Pearson M."/>
            <person name="Priest M."/>
            <person name="Roberts A."/>
            <person name="Saif S."/>
            <person name="Shea T."/>
            <person name="Shenoy N."/>
            <person name="Sisk P."/>
            <person name="Stolte C."/>
            <person name="Sykes S."/>
            <person name="Wortman J."/>
            <person name="Nusbaum C."/>
            <person name="Birren B."/>
        </authorList>
    </citation>
    <scope>NUCLEOTIDE SEQUENCE [LARGE SCALE GENOMIC DNA]</scope>
    <source>
        <strain evidence="8 9">1_3_50AFAA</strain>
    </source>
</reference>
<evidence type="ECO:0000313" key="9">
    <source>
        <dbReference type="Proteomes" id="UP000029585"/>
    </source>
</evidence>
<dbReference type="AlphaFoldDB" id="A0A096B7B7"/>
<dbReference type="EMBL" id="ADLO01000077">
    <property type="protein sequence ID" value="KGF54861.1"/>
    <property type="molecule type" value="Genomic_DNA"/>
</dbReference>
<dbReference type="InterPro" id="IPR050306">
    <property type="entry name" value="PfkB_Carbo_kinase"/>
</dbReference>
<keyword evidence="5" id="KW-0067">ATP-binding</keyword>
<dbReference type="Proteomes" id="UP000029585">
    <property type="component" value="Unassembled WGS sequence"/>
</dbReference>
<comment type="caution">
    <text evidence="8">The sequence shown here is derived from an EMBL/GenBank/DDBJ whole genome shotgun (WGS) entry which is preliminary data.</text>
</comment>